<dbReference type="InterPro" id="IPR000160">
    <property type="entry name" value="GGDEF_dom"/>
</dbReference>
<feature type="transmembrane region" description="Helical" evidence="2">
    <location>
        <begin position="31"/>
        <end position="53"/>
    </location>
</feature>
<dbReference type="InterPro" id="IPR035965">
    <property type="entry name" value="PAS-like_dom_sf"/>
</dbReference>
<dbReference type="OrthoDB" id="5623169at2"/>
<evidence type="ECO:0000259" key="5">
    <source>
        <dbReference type="PROSITE" id="PS50887"/>
    </source>
</evidence>
<evidence type="ECO:0000313" key="7">
    <source>
        <dbReference type="Proteomes" id="UP000276260"/>
    </source>
</evidence>
<keyword evidence="2" id="KW-0472">Membrane</keyword>
<dbReference type="PROSITE" id="PS50112">
    <property type="entry name" value="PAS"/>
    <property type="match status" value="1"/>
</dbReference>
<keyword evidence="2" id="KW-1133">Transmembrane helix</keyword>
<dbReference type="PROSITE" id="PS50887">
    <property type="entry name" value="GGDEF"/>
    <property type="match status" value="1"/>
</dbReference>
<dbReference type="SMART" id="SM00086">
    <property type="entry name" value="PAC"/>
    <property type="match status" value="1"/>
</dbReference>
<reference evidence="6 7" key="1">
    <citation type="submission" date="2018-11" db="EMBL/GenBank/DDBJ databases">
        <title>Draft genome analysis of Rheinheimera mesophila isolated from an industrial waste site.</title>
        <authorList>
            <person name="Yu Q."/>
            <person name="Qi Y."/>
            <person name="Zhang H."/>
            <person name="Lu Y."/>
            <person name="Pu J."/>
        </authorList>
    </citation>
    <scope>NUCLEOTIDE SEQUENCE [LARGE SCALE GENOMIC DNA]</scope>
    <source>
        <strain evidence="6 7">IITR13</strain>
    </source>
</reference>
<feature type="domain" description="PAS" evidence="3">
    <location>
        <begin position="241"/>
        <end position="311"/>
    </location>
</feature>
<comment type="caution">
    <text evidence="6">The sequence shown here is derived from an EMBL/GenBank/DDBJ whole genome shotgun (WGS) entry which is preliminary data.</text>
</comment>
<dbReference type="GO" id="GO:0003824">
    <property type="term" value="F:catalytic activity"/>
    <property type="evidence" value="ECO:0007669"/>
    <property type="project" value="UniProtKB-ARBA"/>
</dbReference>
<evidence type="ECO:0000259" key="3">
    <source>
        <dbReference type="PROSITE" id="PS50112"/>
    </source>
</evidence>
<feature type="domain" description="PAC" evidence="4">
    <location>
        <begin position="320"/>
        <end position="372"/>
    </location>
</feature>
<dbReference type="Pfam" id="PF00990">
    <property type="entry name" value="GGDEF"/>
    <property type="match status" value="1"/>
</dbReference>
<dbReference type="CDD" id="cd00130">
    <property type="entry name" value="PAS"/>
    <property type="match status" value="1"/>
</dbReference>
<dbReference type="Gene3D" id="3.30.450.20">
    <property type="entry name" value="PAS domain"/>
    <property type="match status" value="1"/>
</dbReference>
<evidence type="ECO:0000259" key="4">
    <source>
        <dbReference type="PROSITE" id="PS50113"/>
    </source>
</evidence>
<dbReference type="Gene3D" id="3.30.70.270">
    <property type="match status" value="1"/>
</dbReference>
<dbReference type="InterPro" id="IPR029016">
    <property type="entry name" value="GAF-like_dom_sf"/>
</dbReference>
<dbReference type="InterPro" id="IPR029787">
    <property type="entry name" value="Nucleotide_cyclase"/>
</dbReference>
<dbReference type="Proteomes" id="UP000276260">
    <property type="component" value="Unassembled WGS sequence"/>
</dbReference>
<dbReference type="SUPFAM" id="SSF55781">
    <property type="entry name" value="GAF domain-like"/>
    <property type="match status" value="1"/>
</dbReference>
<feature type="domain" description="GGDEF" evidence="5">
    <location>
        <begin position="404"/>
        <end position="538"/>
    </location>
</feature>
<dbReference type="SUPFAM" id="SSF55073">
    <property type="entry name" value="Nucleotide cyclase"/>
    <property type="match status" value="1"/>
</dbReference>
<dbReference type="InterPro" id="IPR043128">
    <property type="entry name" value="Rev_trsase/Diguanyl_cyclase"/>
</dbReference>
<gene>
    <name evidence="6" type="ORF">EIK76_10055</name>
</gene>
<dbReference type="NCBIfam" id="TIGR00254">
    <property type="entry name" value="GGDEF"/>
    <property type="match status" value="1"/>
</dbReference>
<dbReference type="InterPro" id="IPR052163">
    <property type="entry name" value="DGC-Regulatory_Protein"/>
</dbReference>
<dbReference type="PROSITE" id="PS50113">
    <property type="entry name" value="PAC"/>
    <property type="match status" value="1"/>
</dbReference>
<evidence type="ECO:0000313" key="6">
    <source>
        <dbReference type="EMBL" id="RRJ21217.1"/>
    </source>
</evidence>
<dbReference type="NCBIfam" id="TIGR00229">
    <property type="entry name" value="sensory_box"/>
    <property type="match status" value="1"/>
</dbReference>
<dbReference type="SMART" id="SM00091">
    <property type="entry name" value="PAS"/>
    <property type="match status" value="1"/>
</dbReference>
<dbReference type="PANTHER" id="PTHR46663:SF3">
    <property type="entry name" value="SLL0267 PROTEIN"/>
    <property type="match status" value="1"/>
</dbReference>
<comment type="cofactor">
    <cofactor evidence="1">
        <name>Mg(2+)</name>
        <dbReference type="ChEBI" id="CHEBI:18420"/>
    </cofactor>
</comment>
<sequence>MKLWPVVWHGLLSINPVFVYASSSLSTDSVWLVLAVVALCLLPAVVAFLIFVFRVNRRLKAIVMEGQRAALMQQNRSRVLSMIVEQAPLQKVLDTLVEGAEQMDPSASCTVLLLDEQGLLHVASAPHLPEHYNAAIDGIAAGYGVGSCGTAAYLGQRVIVEDVRVHPYWQPYQALVDIAGIRSCWSEPIKNRQGKVLGTFAIYHKEVTTPSERDIQLISESAALAEIVIERSHAIEALKRSEERHRLLADHATDVIWTMDPNGHFTYISPSAEKLTGFSVTELMQQQMQQLVTPDSYAQVKLQMKKAAKALQDGESYPEYVGEVEQVCKDGRRVWSEVKVSGMYDATGAFVGILGVSRDLTERRKIEERMRYMAQHDTLTGLPNRTLFADRLQKALQYAVRHQKALALMLLDLNKFKPVNDTHGHAVGDLLLQQVAERLLQAVRASDTVARIGGDEFIILLPQVDERQHADLVAEKIQHAIALPFDIHGLEIRISCSIGLACYPEDGDTDLLLSKVADQRMYQQKTSAGAVQLHSSDR</sequence>
<protein>
    <submittedName>
        <fullName evidence="6">Diguanylate cyclase</fullName>
    </submittedName>
</protein>
<dbReference type="EMBL" id="RRCF01000002">
    <property type="protein sequence ID" value="RRJ21217.1"/>
    <property type="molecule type" value="Genomic_DNA"/>
</dbReference>
<dbReference type="SMART" id="SM00267">
    <property type="entry name" value="GGDEF"/>
    <property type="match status" value="1"/>
</dbReference>
<proteinExistence type="predicted"/>
<dbReference type="InterPro" id="IPR000700">
    <property type="entry name" value="PAS-assoc_C"/>
</dbReference>
<dbReference type="Gene3D" id="3.30.450.40">
    <property type="match status" value="1"/>
</dbReference>
<dbReference type="Pfam" id="PF13185">
    <property type="entry name" value="GAF_2"/>
    <property type="match status" value="1"/>
</dbReference>
<dbReference type="SMART" id="SM00065">
    <property type="entry name" value="GAF"/>
    <property type="match status" value="1"/>
</dbReference>
<keyword evidence="2" id="KW-0812">Transmembrane</keyword>
<dbReference type="InterPro" id="IPR001610">
    <property type="entry name" value="PAC"/>
</dbReference>
<accession>A0A3P3QJ59</accession>
<dbReference type="PANTHER" id="PTHR46663">
    <property type="entry name" value="DIGUANYLATE CYCLASE DGCT-RELATED"/>
    <property type="match status" value="1"/>
</dbReference>
<dbReference type="AlphaFoldDB" id="A0A3P3QJ59"/>
<keyword evidence="7" id="KW-1185">Reference proteome</keyword>
<evidence type="ECO:0000256" key="2">
    <source>
        <dbReference type="SAM" id="Phobius"/>
    </source>
</evidence>
<dbReference type="CDD" id="cd01949">
    <property type="entry name" value="GGDEF"/>
    <property type="match status" value="1"/>
</dbReference>
<evidence type="ECO:0000256" key="1">
    <source>
        <dbReference type="ARBA" id="ARBA00001946"/>
    </source>
</evidence>
<dbReference type="RefSeq" id="WP_052749346.1">
    <property type="nucleotide sequence ID" value="NZ_LAVS01000027.1"/>
</dbReference>
<dbReference type="Pfam" id="PF13426">
    <property type="entry name" value="PAS_9"/>
    <property type="match status" value="1"/>
</dbReference>
<name>A0A3P3QJ59_9GAMM</name>
<dbReference type="InterPro" id="IPR003018">
    <property type="entry name" value="GAF"/>
</dbReference>
<dbReference type="FunFam" id="3.30.70.270:FF:000001">
    <property type="entry name" value="Diguanylate cyclase domain protein"/>
    <property type="match status" value="1"/>
</dbReference>
<dbReference type="SUPFAM" id="SSF55785">
    <property type="entry name" value="PYP-like sensor domain (PAS domain)"/>
    <property type="match status" value="1"/>
</dbReference>
<organism evidence="6 7">
    <name type="scientific">Rheinheimera mesophila</name>
    <dbReference type="NCBI Taxonomy" id="1547515"/>
    <lineage>
        <taxon>Bacteria</taxon>
        <taxon>Pseudomonadati</taxon>
        <taxon>Pseudomonadota</taxon>
        <taxon>Gammaproteobacteria</taxon>
        <taxon>Chromatiales</taxon>
        <taxon>Chromatiaceae</taxon>
        <taxon>Rheinheimera</taxon>
    </lineage>
</organism>
<dbReference type="InterPro" id="IPR000014">
    <property type="entry name" value="PAS"/>
</dbReference>